<feature type="non-terminal residue" evidence="7">
    <location>
        <position position="1"/>
    </location>
</feature>
<feature type="binding site" evidence="4">
    <location>
        <begin position="13"/>
        <end position="20"/>
    </location>
    <ligand>
        <name>GTP</name>
        <dbReference type="ChEBI" id="CHEBI:37565"/>
    </ligand>
</feature>
<keyword evidence="5" id="KW-0460">Magnesium</keyword>
<dbReference type="FunFam" id="3.40.50.300:FF:001166">
    <property type="entry name" value="ADP-ribosylation factor D"/>
    <property type="match status" value="1"/>
</dbReference>
<feature type="binding site" evidence="5">
    <location>
        <position position="37"/>
    </location>
    <ligand>
        <name>Mg(2+)</name>
        <dbReference type="ChEBI" id="CHEBI:18420"/>
    </ligand>
</feature>
<evidence type="ECO:0000256" key="4">
    <source>
        <dbReference type="PIRSR" id="PIRSR606689-1"/>
    </source>
</evidence>
<evidence type="ECO:0000313" key="7">
    <source>
        <dbReference type="EMBL" id="JAP95935.1"/>
    </source>
</evidence>
<dbReference type="SMART" id="SM00177">
    <property type="entry name" value="ARF"/>
    <property type="match status" value="1"/>
</dbReference>
<dbReference type="GO" id="GO:0005525">
    <property type="term" value="F:GTP binding"/>
    <property type="evidence" value="ECO:0007669"/>
    <property type="project" value="UniProtKB-KW"/>
</dbReference>
<keyword evidence="2 4" id="KW-0547">Nucleotide-binding</keyword>
<evidence type="ECO:0000256" key="3">
    <source>
        <dbReference type="ARBA" id="ARBA00023134"/>
    </source>
</evidence>
<comment type="similarity">
    <text evidence="1 6">Belongs to the small GTPase superfamily. Arf family.</text>
</comment>
<evidence type="ECO:0000256" key="2">
    <source>
        <dbReference type="ARBA" id="ARBA00022741"/>
    </source>
</evidence>
<dbReference type="InterPro" id="IPR005225">
    <property type="entry name" value="Small_GTP-bd"/>
</dbReference>
<dbReference type="Gene3D" id="3.40.50.300">
    <property type="entry name" value="P-loop containing nucleotide triphosphate hydrolases"/>
    <property type="match status" value="1"/>
</dbReference>
<dbReference type="InterPro" id="IPR006689">
    <property type="entry name" value="Small_GTPase_ARF/SAR"/>
</dbReference>
<dbReference type="PROSITE" id="PS51417">
    <property type="entry name" value="ARF"/>
    <property type="match status" value="1"/>
</dbReference>
<evidence type="ECO:0000256" key="6">
    <source>
        <dbReference type="RuleBase" id="RU003925"/>
    </source>
</evidence>
<organism evidence="7">
    <name type="scientific">Trepomonas sp. PC1</name>
    <dbReference type="NCBI Taxonomy" id="1076344"/>
    <lineage>
        <taxon>Eukaryota</taxon>
        <taxon>Metamonada</taxon>
        <taxon>Diplomonadida</taxon>
        <taxon>Hexamitidae</taxon>
        <taxon>Hexamitinae</taxon>
        <taxon>Trepomonas</taxon>
    </lineage>
</organism>
<dbReference type="PRINTS" id="PR00328">
    <property type="entry name" value="SAR1GTPBP"/>
</dbReference>
<evidence type="ECO:0000256" key="5">
    <source>
        <dbReference type="PIRSR" id="PIRSR606689-2"/>
    </source>
</evidence>
<dbReference type="SMART" id="SM00178">
    <property type="entry name" value="SAR"/>
    <property type="match status" value="1"/>
</dbReference>
<keyword evidence="5" id="KW-0479">Metal-binding</keyword>
<gene>
    <name evidence="7" type="ORF">TPC1_10897</name>
</gene>
<dbReference type="InterPro" id="IPR027417">
    <property type="entry name" value="P-loop_NTPase"/>
</dbReference>
<feature type="binding site" evidence="4">
    <location>
        <position position="59"/>
    </location>
    <ligand>
        <name>GTP</name>
        <dbReference type="ChEBI" id="CHEBI:37565"/>
    </ligand>
</feature>
<dbReference type="AlphaFoldDB" id="A0A146KJZ9"/>
<dbReference type="CDD" id="cd00878">
    <property type="entry name" value="Arf_Arl"/>
    <property type="match status" value="1"/>
</dbReference>
<dbReference type="PANTHER" id="PTHR11711">
    <property type="entry name" value="ADP RIBOSYLATION FACTOR-RELATED"/>
    <property type="match status" value="1"/>
</dbReference>
<dbReference type="Pfam" id="PF00025">
    <property type="entry name" value="Arf"/>
    <property type="match status" value="1"/>
</dbReference>
<dbReference type="GO" id="GO:0046872">
    <property type="term" value="F:metal ion binding"/>
    <property type="evidence" value="ECO:0007669"/>
    <property type="project" value="UniProtKB-KW"/>
</dbReference>
<dbReference type="NCBIfam" id="TIGR00231">
    <property type="entry name" value="small_GTP"/>
    <property type="match status" value="1"/>
</dbReference>
<dbReference type="InterPro" id="IPR024156">
    <property type="entry name" value="Small_GTPase_ARF"/>
</dbReference>
<reference evidence="7" key="1">
    <citation type="submission" date="2015-07" db="EMBL/GenBank/DDBJ databases">
        <title>Adaptation to a free-living lifestyle via gene acquisitions in the diplomonad Trepomonas sp. PC1.</title>
        <authorList>
            <person name="Xu F."/>
            <person name="Jerlstrom-Hultqvist J."/>
            <person name="Kolisko M."/>
            <person name="Simpson A.G.B."/>
            <person name="Roger A.J."/>
            <person name="Svard S.G."/>
            <person name="Andersson J.O."/>
        </authorList>
    </citation>
    <scope>NUCLEOTIDE SEQUENCE</scope>
    <source>
        <strain evidence="7">PC1</strain>
    </source>
</reference>
<feature type="non-terminal residue" evidence="7">
    <location>
        <position position="156"/>
    </location>
</feature>
<feature type="binding site" evidence="4">
    <location>
        <begin position="117"/>
        <end position="120"/>
    </location>
    <ligand>
        <name>GTP</name>
        <dbReference type="ChEBI" id="CHEBI:37565"/>
    </ligand>
</feature>
<evidence type="ECO:0000256" key="1">
    <source>
        <dbReference type="ARBA" id="ARBA00010290"/>
    </source>
</evidence>
<name>A0A146KJZ9_9EUKA</name>
<proteinExistence type="inferred from homology"/>
<feature type="binding site" evidence="5">
    <location>
        <position position="20"/>
    </location>
    <ligand>
        <name>Mg(2+)</name>
        <dbReference type="ChEBI" id="CHEBI:18420"/>
    </ligand>
</feature>
<sequence>LQNKKYMRMLIVGLEKVGKTQLLYRLKQNEMVETIPTIGFNCENIKFKNVQTTTWDLGGHEVFRQLWHHYFLHTNAVIYVIDASDKNQDTIQTNCEEIFNLATHQDLLNVPIVILANKCDLENSMNIIEIFTIYHLDQLVNRPIKLFVGSVLTSQG</sequence>
<protein>
    <submittedName>
        <fullName evidence="7">ADP-ribosylation factor</fullName>
    </submittedName>
</protein>
<keyword evidence="3 4" id="KW-0342">GTP-binding</keyword>
<dbReference type="GO" id="GO:0003924">
    <property type="term" value="F:GTPase activity"/>
    <property type="evidence" value="ECO:0007669"/>
    <property type="project" value="InterPro"/>
</dbReference>
<dbReference type="SUPFAM" id="SSF52540">
    <property type="entry name" value="P-loop containing nucleoside triphosphate hydrolases"/>
    <property type="match status" value="1"/>
</dbReference>
<accession>A0A146KJZ9</accession>
<dbReference type="SMART" id="SM00175">
    <property type="entry name" value="RAB"/>
    <property type="match status" value="1"/>
</dbReference>
<dbReference type="EMBL" id="GDID01000671">
    <property type="protein sequence ID" value="JAP95935.1"/>
    <property type="molecule type" value="Transcribed_RNA"/>
</dbReference>